<dbReference type="InterPro" id="IPR052939">
    <property type="entry name" value="23S_rRNA_MeTrnsfrase_RlmA"/>
</dbReference>
<dbReference type="GO" id="GO:0008168">
    <property type="term" value="F:methyltransferase activity"/>
    <property type="evidence" value="ECO:0007669"/>
    <property type="project" value="UniProtKB-KW"/>
</dbReference>
<dbReference type="GO" id="GO:0046872">
    <property type="term" value="F:metal ion binding"/>
    <property type="evidence" value="ECO:0007669"/>
    <property type="project" value="UniProtKB-KW"/>
</dbReference>
<dbReference type="PIRSF" id="PIRSF018249">
    <property type="entry name" value="MyrA_prd"/>
    <property type="match status" value="1"/>
</dbReference>
<keyword evidence="6" id="KW-1185">Reference proteome</keyword>
<organism evidence="5 6">
    <name type="scientific">Halalkalibacter okhensis</name>
    <dbReference type="NCBI Taxonomy" id="333138"/>
    <lineage>
        <taxon>Bacteria</taxon>
        <taxon>Bacillati</taxon>
        <taxon>Bacillota</taxon>
        <taxon>Bacilli</taxon>
        <taxon>Bacillales</taxon>
        <taxon>Bacillaceae</taxon>
        <taxon>Halalkalibacter</taxon>
    </lineage>
</organism>
<reference evidence="5 6" key="1">
    <citation type="submission" date="2014-09" db="EMBL/GenBank/DDBJ databases">
        <title>Genome sequencing and annotation of Bacillus Okhensis strain Kh10-101T.</title>
        <authorList>
            <person name="Prakash J.S."/>
        </authorList>
    </citation>
    <scope>NUCLEOTIDE SEQUENCE [LARGE SCALE GENOMIC DNA]</scope>
    <source>
        <strain evidence="6">Kh10-101T</strain>
    </source>
</reference>
<dbReference type="InterPro" id="IPR029063">
    <property type="entry name" value="SAM-dependent_MTases_sf"/>
</dbReference>
<evidence type="ECO:0000256" key="2">
    <source>
        <dbReference type="PIRSR" id="PIRSR018249-2"/>
    </source>
</evidence>
<dbReference type="PANTHER" id="PTHR43460">
    <property type="entry name" value="METHYLTRANSFERASE"/>
    <property type="match status" value="1"/>
</dbReference>
<dbReference type="InterPro" id="IPR041698">
    <property type="entry name" value="Methyltransf_25"/>
</dbReference>
<accession>A0A0B0IEV2</accession>
<dbReference type="Pfam" id="PF21302">
    <property type="entry name" value="Zn_ribbon_RlmA"/>
    <property type="match status" value="1"/>
</dbReference>
<feature type="binding site" evidence="1">
    <location>
        <position position="50"/>
    </location>
    <ligand>
        <name>Zn(2+)</name>
        <dbReference type="ChEBI" id="CHEBI:29105"/>
    </ligand>
</feature>
<dbReference type="OrthoDB" id="5522265at2"/>
<dbReference type="AlphaFoldDB" id="A0A0B0IEV2"/>
<keyword evidence="1" id="KW-0479">Metal-binding</keyword>
<keyword evidence="5" id="KW-0489">Methyltransferase</keyword>
<feature type="binding site" evidence="1">
    <location>
        <position position="32"/>
    </location>
    <ligand>
        <name>Zn(2+)</name>
        <dbReference type="ChEBI" id="CHEBI:29105"/>
    </ligand>
</feature>
<feature type="binding site" evidence="1">
    <location>
        <position position="46"/>
    </location>
    <ligand>
        <name>Zn(2+)</name>
        <dbReference type="ChEBI" id="CHEBI:29105"/>
    </ligand>
</feature>
<feature type="binding site" evidence="2">
    <location>
        <position position="212"/>
    </location>
    <ligand>
        <name>S-adenosyl-L-methionine</name>
        <dbReference type="ChEBI" id="CHEBI:59789"/>
    </ligand>
</feature>
<dbReference type="Proteomes" id="UP000030832">
    <property type="component" value="Unassembled WGS sequence"/>
</dbReference>
<feature type="binding site" evidence="2">
    <location>
        <position position="89"/>
    </location>
    <ligand>
        <name>S-adenosyl-L-methionine</name>
        <dbReference type="ChEBI" id="CHEBI:59789"/>
    </ligand>
</feature>
<keyword evidence="1" id="KW-0862">Zinc</keyword>
<proteinExistence type="predicted"/>
<keyword evidence="5" id="KW-0808">Transferase</keyword>
<dbReference type="STRING" id="333138.LQ50_22615"/>
<evidence type="ECO:0000259" key="3">
    <source>
        <dbReference type="Pfam" id="PF13649"/>
    </source>
</evidence>
<gene>
    <name evidence="5" type="ORF">LQ50_22615</name>
</gene>
<feature type="binding site" evidence="2">
    <location>
        <begin position="120"/>
        <end position="121"/>
    </location>
    <ligand>
        <name>S-adenosyl-L-methionine</name>
        <dbReference type="ChEBI" id="CHEBI:59789"/>
    </ligand>
</feature>
<evidence type="ECO:0000256" key="1">
    <source>
        <dbReference type="PIRSR" id="PIRSR018249-1"/>
    </source>
</evidence>
<keyword evidence="2" id="KW-0949">S-adenosyl-L-methionine</keyword>
<feature type="binding site" evidence="1">
    <location>
        <position position="29"/>
    </location>
    <ligand>
        <name>Zn(2+)</name>
        <dbReference type="ChEBI" id="CHEBI:29105"/>
    </ligand>
</feature>
<dbReference type="Pfam" id="PF13649">
    <property type="entry name" value="Methyltransf_25"/>
    <property type="match status" value="1"/>
</dbReference>
<dbReference type="PANTHER" id="PTHR43460:SF1">
    <property type="entry name" value="METHYLTRANSFERASE TYPE 11 DOMAIN-CONTAINING PROTEIN"/>
    <property type="match status" value="1"/>
</dbReference>
<dbReference type="GO" id="GO:0032259">
    <property type="term" value="P:methylation"/>
    <property type="evidence" value="ECO:0007669"/>
    <property type="project" value="UniProtKB-KW"/>
</dbReference>
<dbReference type="InterPro" id="IPR048647">
    <property type="entry name" value="RlmA_N"/>
</dbReference>
<evidence type="ECO:0000259" key="4">
    <source>
        <dbReference type="Pfam" id="PF21302"/>
    </source>
</evidence>
<dbReference type="InterPro" id="IPR016718">
    <property type="entry name" value="rRNA_m1G-MeTrfase_A_prd"/>
</dbReference>
<evidence type="ECO:0000313" key="6">
    <source>
        <dbReference type="Proteomes" id="UP000030832"/>
    </source>
</evidence>
<dbReference type="Gene3D" id="3.40.50.150">
    <property type="entry name" value="Vaccinia Virus protein VP39"/>
    <property type="match status" value="1"/>
</dbReference>
<evidence type="ECO:0000313" key="5">
    <source>
        <dbReference type="EMBL" id="KHF38206.1"/>
    </source>
</evidence>
<feature type="domain" description="23S rRNA (guanine(745)-N(1))-methyltransferase N-terminal" evidence="4">
    <location>
        <begin position="27"/>
        <end position="72"/>
    </location>
</feature>
<dbReference type="eggNOG" id="COG2226">
    <property type="taxonomic scope" value="Bacteria"/>
</dbReference>
<sequence>MNEVTSLLQGNKRIKSAKYVSKFETIFACPICKSSMKVMDFKSLICSYHHTFDFAKQGYMNLTTHSVNTKYSKGLFEARRKLMNEGAFYKPVSHAIAKIISEHLVKTKENISILDTGCGEGSHLSNICDMVRSDFFKSVVGVGIDLSKEGIMIASKNYSNKIWAVADLANTPFKNKQFDVILNILSPSNYTEFNRLLKRDGLIIKIVPQSGYLKELREHLFHKPEKQNYSNSETVERFNESFQVVESSRLSYTMNLNQSSIEWLVQMTPLTWSTTEERVKSFFNKDSAQITVDLDLLIGKNTI</sequence>
<dbReference type="EMBL" id="JRJU01000047">
    <property type="protein sequence ID" value="KHF38206.1"/>
    <property type="molecule type" value="Genomic_DNA"/>
</dbReference>
<protein>
    <submittedName>
        <fullName evidence="5">SAM-dependent methyltransferase</fullName>
    </submittedName>
</protein>
<comment type="caution">
    <text evidence="5">The sequence shown here is derived from an EMBL/GenBank/DDBJ whole genome shotgun (WGS) entry which is preliminary data.</text>
</comment>
<feature type="domain" description="Methyltransferase" evidence="3">
    <location>
        <begin position="113"/>
        <end position="199"/>
    </location>
</feature>
<name>A0A0B0IEV2_9BACI</name>
<dbReference type="SUPFAM" id="SSF53335">
    <property type="entry name" value="S-adenosyl-L-methionine-dependent methyltransferases"/>
    <property type="match status" value="1"/>
</dbReference>